<dbReference type="InterPro" id="IPR047647">
    <property type="entry name" value="ISAs1_transpos"/>
</dbReference>
<evidence type="ECO:0000259" key="2">
    <source>
        <dbReference type="Pfam" id="PF01609"/>
    </source>
</evidence>
<gene>
    <name evidence="3" type="ORF">SAMN05216276_105030</name>
</gene>
<name>A0A239N3D2_9ACTN</name>
<dbReference type="NCBIfam" id="NF033564">
    <property type="entry name" value="transpos_ISAs1"/>
    <property type="match status" value="1"/>
</dbReference>
<feature type="domain" description="Transposase IS4-like" evidence="2">
    <location>
        <begin position="23"/>
        <end position="199"/>
    </location>
</feature>
<dbReference type="AlphaFoldDB" id="A0A239N3D2"/>
<protein>
    <submittedName>
        <fullName evidence="3">Transposase DDE domain-containing protein</fullName>
    </submittedName>
</protein>
<sequence length="231" mass="24434">MLPSAAFDGKALRGARLPGGGQVRLLSLFDVASGTVWAQRQIGAKTTEVPELAPLLAGLDVAGMVSTGDALHTVRAGARHLTGDHRAHYVLILKDNQPTLLAAAIEALTGTGQQFATRSHTMTDRGHGRIEMRTIRTAPATGVDFPGAAQLFRILRCRGGLDEVRTSKEIMFGITSLPADLAGPEHLNHYARSHWAVEIPGITSAMSPSAKTSARSAPGDSRTSWPRSATS</sequence>
<dbReference type="Pfam" id="PF01609">
    <property type="entry name" value="DDE_Tnp_1"/>
    <property type="match status" value="1"/>
</dbReference>
<proteinExistence type="predicted"/>
<evidence type="ECO:0000313" key="4">
    <source>
        <dbReference type="Proteomes" id="UP000198282"/>
    </source>
</evidence>
<dbReference type="GO" id="GO:0006313">
    <property type="term" value="P:DNA transposition"/>
    <property type="evidence" value="ECO:0007669"/>
    <property type="project" value="InterPro"/>
</dbReference>
<reference evidence="3 4" key="1">
    <citation type="submission" date="2017-06" db="EMBL/GenBank/DDBJ databases">
        <authorList>
            <person name="Kim H.J."/>
            <person name="Triplett B.A."/>
        </authorList>
    </citation>
    <scope>NUCLEOTIDE SEQUENCE [LARGE SCALE GENOMIC DNA]</scope>
    <source>
        <strain evidence="3 4">CGMCC 4.2132</strain>
    </source>
</reference>
<dbReference type="GO" id="GO:0004803">
    <property type="term" value="F:transposase activity"/>
    <property type="evidence" value="ECO:0007669"/>
    <property type="project" value="InterPro"/>
</dbReference>
<dbReference type="PANTHER" id="PTHR30298:SF0">
    <property type="entry name" value="PROTEIN YBFL-RELATED"/>
    <property type="match status" value="1"/>
</dbReference>
<evidence type="ECO:0000313" key="3">
    <source>
        <dbReference type="EMBL" id="SNT48973.1"/>
    </source>
</evidence>
<feature type="region of interest" description="Disordered" evidence="1">
    <location>
        <begin position="206"/>
        <end position="231"/>
    </location>
</feature>
<dbReference type="Proteomes" id="UP000198282">
    <property type="component" value="Unassembled WGS sequence"/>
</dbReference>
<dbReference type="PANTHER" id="PTHR30298">
    <property type="entry name" value="H REPEAT-ASSOCIATED PREDICTED TRANSPOSASE"/>
    <property type="match status" value="1"/>
</dbReference>
<dbReference type="EMBL" id="FZOD01000050">
    <property type="protein sequence ID" value="SNT48973.1"/>
    <property type="molecule type" value="Genomic_DNA"/>
</dbReference>
<dbReference type="InterPro" id="IPR002559">
    <property type="entry name" value="Transposase_11"/>
</dbReference>
<evidence type="ECO:0000256" key="1">
    <source>
        <dbReference type="SAM" id="MobiDB-lite"/>
    </source>
</evidence>
<dbReference type="InterPro" id="IPR051698">
    <property type="entry name" value="Transposase_11-like"/>
</dbReference>
<accession>A0A239N3D2</accession>
<keyword evidence="4" id="KW-1185">Reference proteome</keyword>
<dbReference type="GO" id="GO:0003677">
    <property type="term" value="F:DNA binding"/>
    <property type="evidence" value="ECO:0007669"/>
    <property type="project" value="InterPro"/>
</dbReference>
<organism evidence="3 4">
    <name type="scientific">Streptosporangium subroseum</name>
    <dbReference type="NCBI Taxonomy" id="106412"/>
    <lineage>
        <taxon>Bacteria</taxon>
        <taxon>Bacillati</taxon>
        <taxon>Actinomycetota</taxon>
        <taxon>Actinomycetes</taxon>
        <taxon>Streptosporangiales</taxon>
        <taxon>Streptosporangiaceae</taxon>
        <taxon>Streptosporangium</taxon>
    </lineage>
</organism>